<dbReference type="AlphaFoldDB" id="A0A5C5WA51"/>
<evidence type="ECO:0000313" key="4">
    <source>
        <dbReference type="EMBL" id="TWT47484.1"/>
    </source>
</evidence>
<dbReference type="InterPro" id="IPR048950">
    <property type="entry name" value="Ppx_GppA_C"/>
</dbReference>
<evidence type="ECO:0000256" key="1">
    <source>
        <dbReference type="ARBA" id="ARBA00022801"/>
    </source>
</evidence>
<gene>
    <name evidence="4" type="primary">ppx</name>
    <name evidence="4" type="ORF">Pla111_10980</name>
</gene>
<evidence type="ECO:0000259" key="3">
    <source>
        <dbReference type="Pfam" id="PF21447"/>
    </source>
</evidence>
<dbReference type="Pfam" id="PF21447">
    <property type="entry name" value="Ppx-GppA_III"/>
    <property type="match status" value="1"/>
</dbReference>
<dbReference type="Proteomes" id="UP000318995">
    <property type="component" value="Unassembled WGS sequence"/>
</dbReference>
<dbReference type="Gene3D" id="3.30.420.40">
    <property type="match status" value="1"/>
</dbReference>
<reference evidence="4 5" key="1">
    <citation type="submission" date="2019-02" db="EMBL/GenBank/DDBJ databases">
        <title>Deep-cultivation of Planctomycetes and their phenomic and genomic characterization uncovers novel biology.</title>
        <authorList>
            <person name="Wiegand S."/>
            <person name="Jogler M."/>
            <person name="Boedeker C."/>
            <person name="Pinto D."/>
            <person name="Vollmers J."/>
            <person name="Rivas-Marin E."/>
            <person name="Kohn T."/>
            <person name="Peeters S.H."/>
            <person name="Heuer A."/>
            <person name="Rast P."/>
            <person name="Oberbeckmann S."/>
            <person name="Bunk B."/>
            <person name="Jeske O."/>
            <person name="Meyerdierks A."/>
            <person name="Storesund J.E."/>
            <person name="Kallscheuer N."/>
            <person name="Luecker S."/>
            <person name="Lage O.M."/>
            <person name="Pohl T."/>
            <person name="Merkel B.J."/>
            <person name="Hornburger P."/>
            <person name="Mueller R.-W."/>
            <person name="Bruemmer F."/>
            <person name="Labrenz M."/>
            <person name="Spormann A.M."/>
            <person name="Op Den Camp H."/>
            <person name="Overmann J."/>
            <person name="Amann R."/>
            <person name="Jetten M.S.M."/>
            <person name="Mascher T."/>
            <person name="Medema M.H."/>
            <person name="Devos D.P."/>
            <person name="Kaster A.-K."/>
            <person name="Ovreas L."/>
            <person name="Rohde M."/>
            <person name="Galperin M.Y."/>
            <person name="Jogler C."/>
        </authorList>
    </citation>
    <scope>NUCLEOTIDE SEQUENCE [LARGE SCALE GENOMIC DNA]</scope>
    <source>
        <strain evidence="4 5">Pla111</strain>
    </source>
</reference>
<sequence>MQAVKIILLGAPVPSGPTLLEKHDVASDGSLSTDALAASSASETPEVAADRFAAIDIGSNSVRIVIAQAEAGGYRVLDEERENTRLASSLAETGALSQEAVESSITALKSFVTIARGYAVREVRAIATSAVRDASNGPDFCRRVSEEVGIEVVVISAHQEGRLSFLSVARAFDVSDKPVAVADIGGGSTEIVLATEGIVEAVLTTRLGAVRVAERCGLAGMCDGPRLEAAETFIDQELRRGAKKPPLVPAMLYGAGGTFTAMASMLAAREKSGEEASVRGYRANRADVRHLTADLAKLTLEERGKVAGLNPRRADIIVAGLLVIDRIMRHLKVNVVQVHTGGVRDGLLLTMIEAASAGGRPIAPDEREAAVERFAERCGVDLPHAKQVAWIARRLLAQLAVPLGLNETDTPLISAAAILANVGYLINFDQHHKHSYQLIRNSDLPGFERDELRLVANIARYHRGARPKQKHKPFAALSDEDQDRVAKLAAILRVALALDRTHQQQVQDLRVGVTENRVEITVRTSGDAEMDLWAARRKVDLFERVSGRRVYFAAVGE</sequence>
<dbReference type="InterPro" id="IPR003695">
    <property type="entry name" value="Ppx_GppA_N"/>
</dbReference>
<dbReference type="OrthoDB" id="9807195at2"/>
<organism evidence="4 5">
    <name type="scientific">Botrimarina hoheduenensis</name>
    <dbReference type="NCBI Taxonomy" id="2528000"/>
    <lineage>
        <taxon>Bacteria</taxon>
        <taxon>Pseudomonadati</taxon>
        <taxon>Planctomycetota</taxon>
        <taxon>Planctomycetia</taxon>
        <taxon>Pirellulales</taxon>
        <taxon>Lacipirellulaceae</taxon>
        <taxon>Botrimarina</taxon>
    </lineage>
</organism>
<accession>A0A5C5WA51</accession>
<dbReference type="PIRSF" id="PIRSF001267">
    <property type="entry name" value="Pyrophosphatase_GppA_Ppx"/>
    <property type="match status" value="1"/>
</dbReference>
<proteinExistence type="predicted"/>
<evidence type="ECO:0000313" key="5">
    <source>
        <dbReference type="Proteomes" id="UP000318995"/>
    </source>
</evidence>
<dbReference type="InterPro" id="IPR030673">
    <property type="entry name" value="PyroPPase_GppA_Ppx"/>
</dbReference>
<dbReference type="Pfam" id="PF02541">
    <property type="entry name" value="Ppx-GppA"/>
    <property type="match status" value="1"/>
</dbReference>
<evidence type="ECO:0000259" key="2">
    <source>
        <dbReference type="Pfam" id="PF02541"/>
    </source>
</evidence>
<dbReference type="PANTHER" id="PTHR30005:SF0">
    <property type="entry name" value="RETROGRADE REGULATION PROTEIN 2"/>
    <property type="match status" value="1"/>
</dbReference>
<dbReference type="GO" id="GO:0004309">
    <property type="term" value="F:exopolyphosphatase activity"/>
    <property type="evidence" value="ECO:0007669"/>
    <property type="project" value="UniProtKB-EC"/>
</dbReference>
<dbReference type="SUPFAM" id="SSF109604">
    <property type="entry name" value="HD-domain/PDEase-like"/>
    <property type="match status" value="1"/>
</dbReference>
<dbReference type="SUPFAM" id="SSF53067">
    <property type="entry name" value="Actin-like ATPase domain"/>
    <property type="match status" value="2"/>
</dbReference>
<dbReference type="Gene3D" id="1.10.3210.10">
    <property type="entry name" value="Hypothetical protein af1432"/>
    <property type="match status" value="1"/>
</dbReference>
<keyword evidence="5" id="KW-1185">Reference proteome</keyword>
<feature type="domain" description="Ppx/GppA phosphatase N-terminal" evidence="2">
    <location>
        <begin position="65"/>
        <end position="352"/>
    </location>
</feature>
<dbReference type="PANTHER" id="PTHR30005">
    <property type="entry name" value="EXOPOLYPHOSPHATASE"/>
    <property type="match status" value="1"/>
</dbReference>
<name>A0A5C5WA51_9BACT</name>
<dbReference type="Gene3D" id="3.30.420.150">
    <property type="entry name" value="Exopolyphosphatase. Domain 2"/>
    <property type="match status" value="1"/>
</dbReference>
<dbReference type="InterPro" id="IPR043129">
    <property type="entry name" value="ATPase_NBD"/>
</dbReference>
<comment type="caution">
    <text evidence="4">The sequence shown here is derived from an EMBL/GenBank/DDBJ whole genome shotgun (WGS) entry which is preliminary data.</text>
</comment>
<keyword evidence="1 4" id="KW-0378">Hydrolase</keyword>
<dbReference type="InterPro" id="IPR050273">
    <property type="entry name" value="GppA/Ppx_hydrolase"/>
</dbReference>
<dbReference type="EMBL" id="SJPH01000002">
    <property type="protein sequence ID" value="TWT47484.1"/>
    <property type="molecule type" value="Genomic_DNA"/>
</dbReference>
<protein>
    <submittedName>
        <fullName evidence="4">Exopolyphosphatase</fullName>
        <ecNumber evidence="4">3.6.1.11</ecNumber>
    </submittedName>
</protein>
<feature type="domain" description="Ppx/GppA phosphatase C-terminal" evidence="3">
    <location>
        <begin position="367"/>
        <end position="523"/>
    </location>
</feature>
<dbReference type="CDD" id="cd24054">
    <property type="entry name" value="ASKHA_NBD_AaPPX-GppA_MtPPX2-like"/>
    <property type="match status" value="1"/>
</dbReference>
<dbReference type="EC" id="3.6.1.11" evidence="4"/>